<comment type="cofactor">
    <cofactor evidence="1">
        <name>Mo-bis(molybdopterin guanine dinucleotide)</name>
        <dbReference type="ChEBI" id="CHEBI:60539"/>
    </cofactor>
</comment>
<evidence type="ECO:0000313" key="13">
    <source>
        <dbReference type="Proteomes" id="UP001214250"/>
    </source>
</evidence>
<evidence type="ECO:0000256" key="5">
    <source>
        <dbReference type="ARBA" id="ARBA00022505"/>
    </source>
</evidence>
<keyword evidence="4" id="KW-0004">4Fe-4S</keyword>
<dbReference type="CDD" id="cd02767">
    <property type="entry name" value="MopB_ydeP"/>
    <property type="match status" value="1"/>
</dbReference>
<dbReference type="InterPro" id="IPR006656">
    <property type="entry name" value="Mopterin_OxRdtase"/>
</dbReference>
<keyword evidence="6" id="KW-0479">Metal-binding</keyword>
<gene>
    <name evidence="12" type="ORF">PQO03_10220</name>
</gene>
<dbReference type="CDD" id="cd02787">
    <property type="entry name" value="MopB_CT_ydeP"/>
    <property type="match status" value="1"/>
</dbReference>
<keyword evidence="9" id="KW-0411">Iron-sulfur</keyword>
<dbReference type="PIRSF" id="PIRSF000144">
    <property type="entry name" value="CbbBc"/>
    <property type="match status" value="1"/>
</dbReference>
<dbReference type="InterPro" id="IPR041953">
    <property type="entry name" value="YdeP_MopB"/>
</dbReference>
<dbReference type="NCBIfam" id="TIGR01701">
    <property type="entry name" value="Fdhalpha-like"/>
    <property type="match status" value="1"/>
</dbReference>
<dbReference type="PANTHER" id="PTHR43105">
    <property type="entry name" value="RESPIRATORY NITRATE REDUCTASE"/>
    <property type="match status" value="1"/>
</dbReference>
<keyword evidence="13" id="KW-1185">Reference proteome</keyword>
<dbReference type="Pfam" id="PF01568">
    <property type="entry name" value="Molydop_binding"/>
    <property type="match status" value="1"/>
</dbReference>
<feature type="domain" description="Molybdopterin dinucleotide-binding" evidence="11">
    <location>
        <begin position="624"/>
        <end position="707"/>
    </location>
</feature>
<evidence type="ECO:0000256" key="3">
    <source>
        <dbReference type="ARBA" id="ARBA00010312"/>
    </source>
</evidence>
<protein>
    <submittedName>
        <fullName evidence="12">FdhF/YdeP family oxidoreductase</fullName>
    </submittedName>
</protein>
<keyword evidence="7" id="KW-0560">Oxidoreductase</keyword>
<evidence type="ECO:0000313" key="12">
    <source>
        <dbReference type="EMBL" id="WDE96088.1"/>
    </source>
</evidence>
<feature type="domain" description="Molybdopterin oxidoreductase" evidence="10">
    <location>
        <begin position="102"/>
        <end position="479"/>
    </location>
</feature>
<dbReference type="Gene3D" id="3.40.228.10">
    <property type="entry name" value="Dimethylsulfoxide Reductase, domain 2"/>
    <property type="match status" value="1"/>
</dbReference>
<comment type="similarity">
    <text evidence="3">Belongs to the prokaryotic molybdopterin-containing oxidoreductase family.</text>
</comment>
<dbReference type="InterPro" id="IPR050123">
    <property type="entry name" value="Prok_molybdopt-oxidoreductase"/>
</dbReference>
<evidence type="ECO:0000256" key="1">
    <source>
        <dbReference type="ARBA" id="ARBA00001942"/>
    </source>
</evidence>
<organism evidence="12 13">
    <name type="scientific">Lentisphaera profundi</name>
    <dbReference type="NCBI Taxonomy" id="1658616"/>
    <lineage>
        <taxon>Bacteria</taxon>
        <taxon>Pseudomonadati</taxon>
        <taxon>Lentisphaerota</taxon>
        <taxon>Lentisphaeria</taxon>
        <taxon>Lentisphaerales</taxon>
        <taxon>Lentisphaeraceae</taxon>
        <taxon>Lentisphaera</taxon>
    </lineage>
</organism>
<evidence type="ECO:0000256" key="6">
    <source>
        <dbReference type="ARBA" id="ARBA00022723"/>
    </source>
</evidence>
<evidence type="ECO:0000256" key="7">
    <source>
        <dbReference type="ARBA" id="ARBA00023002"/>
    </source>
</evidence>
<keyword evidence="5" id="KW-0500">Molybdenum</keyword>
<dbReference type="Gene3D" id="2.40.40.20">
    <property type="match status" value="1"/>
</dbReference>
<dbReference type="Gene3D" id="3.40.50.740">
    <property type="match status" value="1"/>
</dbReference>
<dbReference type="RefSeq" id="WP_274150108.1">
    <property type="nucleotide sequence ID" value="NZ_CP117811.1"/>
</dbReference>
<dbReference type="EMBL" id="CP117811">
    <property type="protein sequence ID" value="WDE96088.1"/>
    <property type="molecule type" value="Genomic_DNA"/>
</dbReference>
<keyword evidence="8" id="KW-0408">Iron</keyword>
<dbReference type="Pfam" id="PF00384">
    <property type="entry name" value="Molybdopterin"/>
    <property type="match status" value="1"/>
</dbReference>
<dbReference type="Proteomes" id="UP001214250">
    <property type="component" value="Chromosome 1"/>
</dbReference>
<evidence type="ECO:0000256" key="9">
    <source>
        <dbReference type="ARBA" id="ARBA00023014"/>
    </source>
</evidence>
<dbReference type="InterPro" id="IPR010046">
    <property type="entry name" value="Mopterin_OxRdtse_a_bac"/>
</dbReference>
<accession>A0ABY7VVJ9</accession>
<dbReference type="SUPFAM" id="SSF50692">
    <property type="entry name" value="ADC-like"/>
    <property type="match status" value="1"/>
</dbReference>
<evidence type="ECO:0000256" key="8">
    <source>
        <dbReference type="ARBA" id="ARBA00023004"/>
    </source>
</evidence>
<evidence type="ECO:0000259" key="10">
    <source>
        <dbReference type="Pfam" id="PF00384"/>
    </source>
</evidence>
<comment type="cofactor">
    <cofactor evidence="2">
        <name>[4Fe-4S] cluster</name>
        <dbReference type="ChEBI" id="CHEBI:49883"/>
    </cofactor>
</comment>
<evidence type="ECO:0000256" key="4">
    <source>
        <dbReference type="ARBA" id="ARBA00022485"/>
    </source>
</evidence>
<evidence type="ECO:0000256" key="2">
    <source>
        <dbReference type="ARBA" id="ARBA00001966"/>
    </source>
</evidence>
<name>A0ABY7VVJ9_9BACT</name>
<dbReference type="PANTHER" id="PTHR43105:SF4">
    <property type="entry name" value="PROTEIN YDEP"/>
    <property type="match status" value="1"/>
</dbReference>
<dbReference type="SUPFAM" id="SSF53706">
    <property type="entry name" value="Formate dehydrogenase/DMSO reductase, domains 1-3"/>
    <property type="match status" value="1"/>
</dbReference>
<sequence>MSKEYAGGWGALKSSMKFMKREAFAKSAKTLFKMNQPKGFDCPGCAWPDPKHTSAIAEYCENGVKALTYETTKKRASSATFMKYKVKEMAEWSDFKLEDQGRLTEPFVYNPETDHYEPIEWSAAFALIANELKNLASPDEALFYTSGRTSNEAAFLYQLMGRMYGTNNFPDCSNLCHESTGVGMGESVGIGKGTVLLDDFEKADAIYVFGQNPGTNHPRMLGELQNAAKRGCKILSFNPLVEAGLKGFIHPQDPVGMSLNKVSPISSHYYQPLIGGDLAAIRGMIKYIFESGASLDKGFIDQHCSGFDEYKAMVENTSWEDILSESGLQKEQIIEAAEVYCKADKVIACWAMGLTQHRHGVANIQEVINLLLLKGNMGREGAGACPVRGHSNVQGDRTVGITEFPKEDFLLSLEKEFEFTAPRKHGMSAVHAIEAMDKGEAKVFVAMGGNFAAASPDTAKTFTGLQSCELTVHVSTHLNRSHVIHGKKALILPCIGRSEKDLQASGIQSVTVEDSMSMVHASTGSNEPASTSLKSEPAIVAGIAKALLGSERVDWDELIADYANIREKIEAVIPGFENYNKKIQEPGGFHLRNSARLREWKTATQKARFITNDLPIHELKAGRLRLMTMRSHDQYNTTIYGMDDRYRGIKNERRVIFLNEKDMADLGLKETDSVKITSHASDGELRSVESFRPVKYNIPQGCAGAYFPETNPLVGLSDHAKKSFTPMSKFIIIDLKKME</sequence>
<proteinExistence type="inferred from homology"/>
<evidence type="ECO:0000259" key="11">
    <source>
        <dbReference type="Pfam" id="PF01568"/>
    </source>
</evidence>
<dbReference type="InterPro" id="IPR009010">
    <property type="entry name" value="Asp_de-COase-like_dom_sf"/>
</dbReference>
<dbReference type="InterPro" id="IPR037951">
    <property type="entry name" value="MopB_CT_YdeP"/>
</dbReference>
<reference evidence="12 13" key="1">
    <citation type="submission" date="2023-02" db="EMBL/GenBank/DDBJ databases">
        <title>Genome sequence of Lentisphaera profundi SAORIC-696.</title>
        <authorList>
            <person name="Kim e."/>
            <person name="Cho J.-C."/>
            <person name="Choi A."/>
            <person name="Kang I."/>
        </authorList>
    </citation>
    <scope>NUCLEOTIDE SEQUENCE [LARGE SCALE GENOMIC DNA]</scope>
    <source>
        <strain evidence="12 13">SAORIC-696</strain>
    </source>
</reference>
<dbReference type="InterPro" id="IPR006657">
    <property type="entry name" value="MoPterin_dinucl-bd_dom"/>
</dbReference>